<protein>
    <recommendedName>
        <fullName evidence="1">F-box domain-containing protein</fullName>
    </recommendedName>
</protein>
<evidence type="ECO:0000259" key="1">
    <source>
        <dbReference type="Pfam" id="PF00646"/>
    </source>
</evidence>
<dbReference type="AlphaFoldDB" id="A0A136JFY2"/>
<feature type="domain" description="F-box" evidence="1">
    <location>
        <begin position="69"/>
        <end position="105"/>
    </location>
</feature>
<reference evidence="3" key="1">
    <citation type="submission" date="2016-02" db="EMBL/GenBank/DDBJ databases">
        <title>Draft genome sequence of Microdochium bolleyi, a fungal endophyte of beachgrass.</title>
        <authorList>
            <consortium name="DOE Joint Genome Institute"/>
            <person name="David A.S."/>
            <person name="May G."/>
            <person name="Haridas S."/>
            <person name="Lim J."/>
            <person name="Wang M."/>
            <person name="Labutti K."/>
            <person name="Lipzen A."/>
            <person name="Barry K."/>
            <person name="Grigoriev I.V."/>
        </authorList>
    </citation>
    <scope>NUCLEOTIDE SEQUENCE [LARGE SCALE GENOMIC DNA]</scope>
    <source>
        <strain evidence="3">J235TASD1</strain>
    </source>
</reference>
<dbReference type="Pfam" id="PF00646">
    <property type="entry name" value="F-box"/>
    <property type="match status" value="1"/>
</dbReference>
<dbReference type="InterPro" id="IPR001810">
    <property type="entry name" value="F-box_dom"/>
</dbReference>
<evidence type="ECO:0000313" key="3">
    <source>
        <dbReference type="Proteomes" id="UP000070501"/>
    </source>
</evidence>
<dbReference type="EMBL" id="KQ964246">
    <property type="protein sequence ID" value="KXJ96026.1"/>
    <property type="molecule type" value="Genomic_DNA"/>
</dbReference>
<name>A0A136JFY2_9PEZI</name>
<sequence>MLQKKKKKKQSRKRRPTNPLGVSLGLYAISRGLNICRRLHGPACLAKFAIPESLIVGSQTSEANQAAALTRLPLELLIMIIGDVDPISQACLAVSCKGMLQIVHSAIGLPEIPSAIKHRGVQPDSCPAVRLLLELMWPGAYHSGYAVRDNRVGICTGCMGYRSTRLEDYQGEFTDKLIEEGSEPTKVQSIIVDWCDGENVECPSCFCKWLSLFV</sequence>
<dbReference type="InParanoid" id="A0A136JFY2"/>
<gene>
    <name evidence="2" type="ORF">Micbo1qcDRAFT_217782</name>
</gene>
<organism evidence="2 3">
    <name type="scientific">Microdochium bolleyi</name>
    <dbReference type="NCBI Taxonomy" id="196109"/>
    <lineage>
        <taxon>Eukaryota</taxon>
        <taxon>Fungi</taxon>
        <taxon>Dikarya</taxon>
        <taxon>Ascomycota</taxon>
        <taxon>Pezizomycotina</taxon>
        <taxon>Sordariomycetes</taxon>
        <taxon>Xylariomycetidae</taxon>
        <taxon>Xylariales</taxon>
        <taxon>Microdochiaceae</taxon>
        <taxon>Microdochium</taxon>
    </lineage>
</organism>
<proteinExistence type="predicted"/>
<accession>A0A136JFY2</accession>
<keyword evidence="3" id="KW-1185">Reference proteome</keyword>
<dbReference type="OrthoDB" id="3766406at2759"/>
<dbReference type="Proteomes" id="UP000070501">
    <property type="component" value="Unassembled WGS sequence"/>
</dbReference>
<evidence type="ECO:0000313" key="2">
    <source>
        <dbReference type="EMBL" id="KXJ96026.1"/>
    </source>
</evidence>